<dbReference type="VEuPathDB" id="FungiDB:RO3G_01771"/>
<reference evidence="1 2" key="1">
    <citation type="journal article" date="2009" name="PLoS Genet.">
        <title>Genomic analysis of the basal lineage fungus Rhizopus oryzae reveals a whole-genome duplication.</title>
        <authorList>
            <person name="Ma L.-J."/>
            <person name="Ibrahim A.S."/>
            <person name="Skory C."/>
            <person name="Grabherr M.G."/>
            <person name="Burger G."/>
            <person name="Butler M."/>
            <person name="Elias M."/>
            <person name="Idnurm A."/>
            <person name="Lang B.F."/>
            <person name="Sone T."/>
            <person name="Abe A."/>
            <person name="Calvo S.E."/>
            <person name="Corrochano L.M."/>
            <person name="Engels R."/>
            <person name="Fu J."/>
            <person name="Hansberg W."/>
            <person name="Kim J.-M."/>
            <person name="Kodira C.D."/>
            <person name="Koehrsen M.J."/>
            <person name="Liu B."/>
            <person name="Miranda-Saavedra D."/>
            <person name="O'Leary S."/>
            <person name="Ortiz-Castellanos L."/>
            <person name="Poulter R."/>
            <person name="Rodriguez-Romero J."/>
            <person name="Ruiz-Herrera J."/>
            <person name="Shen Y.-Q."/>
            <person name="Zeng Q."/>
            <person name="Galagan J."/>
            <person name="Birren B.W."/>
            <person name="Cuomo C.A."/>
            <person name="Wickes B.L."/>
        </authorList>
    </citation>
    <scope>NUCLEOTIDE SEQUENCE [LARGE SCALE GENOMIC DNA]</scope>
    <source>
        <strain evidence="2">RA 99-880 / ATCC MYA-4621 / FGSC 9543 / NRRL 43880</strain>
    </source>
</reference>
<dbReference type="Proteomes" id="UP000009138">
    <property type="component" value="Unassembled WGS sequence"/>
</dbReference>
<evidence type="ECO:0000313" key="1">
    <source>
        <dbReference type="EMBL" id="EIE77067.1"/>
    </source>
</evidence>
<protein>
    <submittedName>
        <fullName evidence="1">Uncharacterized protein</fullName>
    </submittedName>
</protein>
<dbReference type="EMBL" id="CH476732">
    <property type="protein sequence ID" value="EIE77067.1"/>
    <property type="molecule type" value="Genomic_DNA"/>
</dbReference>
<gene>
    <name evidence="1" type="ORF">RO3G_01771</name>
</gene>
<organism evidence="1 2">
    <name type="scientific">Rhizopus delemar (strain RA 99-880 / ATCC MYA-4621 / FGSC 9543 / NRRL 43880)</name>
    <name type="common">Mucormycosis agent</name>
    <name type="synonym">Rhizopus arrhizus var. delemar</name>
    <dbReference type="NCBI Taxonomy" id="246409"/>
    <lineage>
        <taxon>Eukaryota</taxon>
        <taxon>Fungi</taxon>
        <taxon>Fungi incertae sedis</taxon>
        <taxon>Mucoromycota</taxon>
        <taxon>Mucoromycotina</taxon>
        <taxon>Mucoromycetes</taxon>
        <taxon>Mucorales</taxon>
        <taxon>Mucorineae</taxon>
        <taxon>Rhizopodaceae</taxon>
        <taxon>Rhizopus</taxon>
    </lineage>
</organism>
<dbReference type="InParanoid" id="I1BLI7"/>
<dbReference type="RefSeq" id="XP_067512463.1">
    <property type="nucleotide sequence ID" value="XM_067656362.1"/>
</dbReference>
<evidence type="ECO:0000313" key="2">
    <source>
        <dbReference type="Proteomes" id="UP000009138"/>
    </source>
</evidence>
<sequence length="43" mass="4877">MNNEYECGKRFMRVSYSLPKNFYAPVLVGSIPCNRLNLPPIGS</sequence>
<dbReference type="GeneID" id="93608743"/>
<name>I1BLI7_RHIO9</name>
<accession>I1BLI7</accession>
<dbReference type="AlphaFoldDB" id="I1BLI7"/>
<proteinExistence type="predicted"/>
<keyword evidence="2" id="KW-1185">Reference proteome</keyword>